<dbReference type="EMBL" id="KZ305078">
    <property type="protein sequence ID" value="PIA29295.1"/>
    <property type="molecule type" value="Genomic_DNA"/>
</dbReference>
<dbReference type="InParanoid" id="A0A2G5CDE1"/>
<evidence type="ECO:0000313" key="2">
    <source>
        <dbReference type="Proteomes" id="UP000230069"/>
    </source>
</evidence>
<reference evidence="1 2" key="1">
    <citation type="submission" date="2017-09" db="EMBL/GenBank/DDBJ databases">
        <title>WGS assembly of Aquilegia coerulea Goldsmith.</title>
        <authorList>
            <person name="Hodges S."/>
            <person name="Kramer E."/>
            <person name="Nordborg M."/>
            <person name="Tomkins J."/>
            <person name="Borevitz J."/>
            <person name="Derieg N."/>
            <person name="Yan J."/>
            <person name="Mihaltcheva S."/>
            <person name="Hayes R.D."/>
            <person name="Rokhsar D."/>
        </authorList>
    </citation>
    <scope>NUCLEOTIDE SEQUENCE [LARGE SCALE GENOMIC DNA]</scope>
    <source>
        <strain evidence="2">cv. Goldsmith</strain>
    </source>
</reference>
<dbReference type="AlphaFoldDB" id="A0A2G5CDE1"/>
<keyword evidence="2" id="KW-1185">Reference proteome</keyword>
<dbReference type="Proteomes" id="UP000230069">
    <property type="component" value="Unassembled WGS sequence"/>
</dbReference>
<protein>
    <submittedName>
        <fullName evidence="1">Uncharacterized protein</fullName>
    </submittedName>
</protein>
<name>A0A2G5CDE1_AQUCA</name>
<sequence length="67" mass="7469">MNSSCASFVFPCMNSSCDSFVIPCINTSCVSSISASLQIKGYYTKNPMLKTKYVKDSRIEQKKIQES</sequence>
<gene>
    <name evidence="1" type="ORF">AQUCO_06100067v1</name>
</gene>
<accession>A0A2G5CDE1</accession>
<proteinExistence type="predicted"/>
<organism evidence="1 2">
    <name type="scientific">Aquilegia coerulea</name>
    <name type="common">Rocky mountain columbine</name>
    <dbReference type="NCBI Taxonomy" id="218851"/>
    <lineage>
        <taxon>Eukaryota</taxon>
        <taxon>Viridiplantae</taxon>
        <taxon>Streptophyta</taxon>
        <taxon>Embryophyta</taxon>
        <taxon>Tracheophyta</taxon>
        <taxon>Spermatophyta</taxon>
        <taxon>Magnoliopsida</taxon>
        <taxon>Ranunculales</taxon>
        <taxon>Ranunculaceae</taxon>
        <taxon>Thalictroideae</taxon>
        <taxon>Aquilegia</taxon>
    </lineage>
</organism>
<evidence type="ECO:0000313" key="1">
    <source>
        <dbReference type="EMBL" id="PIA29295.1"/>
    </source>
</evidence>